<accession>A0A835CXQ4</accession>
<organism evidence="2 3">
    <name type="scientific">Tetracentron sinense</name>
    <name type="common">Spur-leaf</name>
    <dbReference type="NCBI Taxonomy" id="13715"/>
    <lineage>
        <taxon>Eukaryota</taxon>
        <taxon>Viridiplantae</taxon>
        <taxon>Streptophyta</taxon>
        <taxon>Embryophyta</taxon>
        <taxon>Tracheophyta</taxon>
        <taxon>Spermatophyta</taxon>
        <taxon>Magnoliopsida</taxon>
        <taxon>Trochodendrales</taxon>
        <taxon>Trochodendraceae</taxon>
        <taxon>Tetracentron</taxon>
    </lineage>
</organism>
<sequence>MENSTRKRLKMQNEVLKWLKEFSEKLQKRANDTTKEVHALLDQTEIVEQDMKNTLNSFKNLTYTRYTENRISEEDETSHHMNKDTKKLAQGGIPAQSYEADILPRYKEAISLGLSSYRDHMQKTNRTSSAGSLLKTGLAHGPLPHIVGSEEYIHDNSCGLAVQVGNEPLVSAASDFKAMLEAALLSPYKFYALPDCDIATFCYTDDEESSPLSDAVHAYSNNTDQICADLVDIFPEDHVVSTALTLLKLLLLNTVLPFWTGEEPSAIQESHEAFSTKDEMFRHAGAETFLDHMNHYLIIFSSWHNSMKNSSSDSSLQENIVAKESCNSTELLQKQSNVERDPSTTALGNGSAVVDEI</sequence>
<dbReference type="OrthoDB" id="751084at2759"/>
<gene>
    <name evidence="2" type="ORF">HHK36_031781</name>
</gene>
<dbReference type="AlphaFoldDB" id="A0A835CXQ4"/>
<evidence type="ECO:0000313" key="3">
    <source>
        <dbReference type="Proteomes" id="UP000655225"/>
    </source>
</evidence>
<proteinExistence type="predicted"/>
<reference evidence="2 3" key="1">
    <citation type="submission" date="2020-04" db="EMBL/GenBank/DDBJ databases">
        <title>Plant Genome Project.</title>
        <authorList>
            <person name="Zhang R.-G."/>
        </authorList>
    </citation>
    <scope>NUCLEOTIDE SEQUENCE [LARGE SCALE GENOMIC DNA]</scope>
    <source>
        <strain evidence="2">YNK0</strain>
        <tissue evidence="2">Leaf</tissue>
    </source>
</reference>
<feature type="region of interest" description="Disordered" evidence="1">
    <location>
        <begin position="333"/>
        <end position="357"/>
    </location>
</feature>
<comment type="caution">
    <text evidence="2">The sequence shown here is derived from an EMBL/GenBank/DDBJ whole genome shotgun (WGS) entry which is preliminary data.</text>
</comment>
<evidence type="ECO:0000256" key="1">
    <source>
        <dbReference type="SAM" id="MobiDB-lite"/>
    </source>
</evidence>
<dbReference type="EMBL" id="JABCRI010000246">
    <property type="protein sequence ID" value="KAF8370151.1"/>
    <property type="molecule type" value="Genomic_DNA"/>
</dbReference>
<protein>
    <submittedName>
        <fullName evidence="2">Uncharacterized protein</fullName>
    </submittedName>
</protein>
<name>A0A835CXQ4_TETSI</name>
<evidence type="ECO:0000313" key="2">
    <source>
        <dbReference type="EMBL" id="KAF8370151.1"/>
    </source>
</evidence>
<dbReference type="Proteomes" id="UP000655225">
    <property type="component" value="Unassembled WGS sequence"/>
</dbReference>
<keyword evidence="3" id="KW-1185">Reference proteome</keyword>